<evidence type="ECO:0008006" key="5">
    <source>
        <dbReference type="Google" id="ProtNLM"/>
    </source>
</evidence>
<protein>
    <recommendedName>
        <fullName evidence="5">Lipopolysaccharide assembly protein A domain-containing protein</fullName>
    </recommendedName>
</protein>
<accession>A0ABM6RPP6</accession>
<evidence type="ECO:0000313" key="4">
    <source>
        <dbReference type="Proteomes" id="UP000325292"/>
    </source>
</evidence>
<feature type="region of interest" description="Disordered" evidence="1">
    <location>
        <begin position="72"/>
        <end position="101"/>
    </location>
</feature>
<organism evidence="3 4">
    <name type="scientific">Sulfobacillus thermotolerans</name>
    <dbReference type="NCBI Taxonomy" id="338644"/>
    <lineage>
        <taxon>Bacteria</taxon>
        <taxon>Bacillati</taxon>
        <taxon>Bacillota</taxon>
        <taxon>Clostridia</taxon>
        <taxon>Eubacteriales</taxon>
        <taxon>Clostridiales Family XVII. Incertae Sedis</taxon>
        <taxon>Sulfobacillus</taxon>
    </lineage>
</organism>
<keyword evidence="2" id="KW-0472">Membrane</keyword>
<evidence type="ECO:0000256" key="2">
    <source>
        <dbReference type="SAM" id="Phobius"/>
    </source>
</evidence>
<name>A0ABM6RPP6_9FIRM</name>
<evidence type="ECO:0000313" key="3">
    <source>
        <dbReference type="EMBL" id="AUW93414.1"/>
    </source>
</evidence>
<keyword evidence="2" id="KW-1133">Transmembrane helix</keyword>
<sequence length="122" mass="13133">MKSASWLTGLSILGGLWLILSPAIVGFPAPHSHHIWTASLALATIFGGLFVVLGVVGLTGFYASVVPKRLHMSRQPTPQTPLPEPSPLREKPRAVATPVQNQDDTDALLNELMRRLLHDGPA</sequence>
<dbReference type="EMBL" id="CP019454">
    <property type="protein sequence ID" value="AUW93414.1"/>
    <property type="molecule type" value="Genomic_DNA"/>
</dbReference>
<reference evidence="3 4" key="1">
    <citation type="journal article" date="2019" name="Sci. Rep.">
        <title>Sulfobacillus thermotolerans: new insights into resistance and metabolic capacities of acidophilic chemolithotrophs.</title>
        <authorList>
            <person name="Panyushkina A.E."/>
            <person name="Babenko V.V."/>
            <person name="Nikitina A.S."/>
            <person name="Selezneva O.V."/>
            <person name="Tsaplina I.A."/>
            <person name="Letarova M.A."/>
            <person name="Kostryukova E.S."/>
            <person name="Letarov A.V."/>
        </authorList>
    </citation>
    <scope>NUCLEOTIDE SEQUENCE [LARGE SCALE GENOMIC DNA]</scope>
    <source>
        <strain evidence="3 4">Kr1</strain>
    </source>
</reference>
<feature type="transmembrane region" description="Helical" evidence="2">
    <location>
        <begin position="36"/>
        <end position="65"/>
    </location>
</feature>
<keyword evidence="2" id="KW-0812">Transmembrane</keyword>
<gene>
    <name evidence="3" type="ORF">BXT84_05135</name>
</gene>
<keyword evidence="4" id="KW-1185">Reference proteome</keyword>
<evidence type="ECO:0000256" key="1">
    <source>
        <dbReference type="SAM" id="MobiDB-lite"/>
    </source>
</evidence>
<proteinExistence type="predicted"/>
<dbReference type="Proteomes" id="UP000325292">
    <property type="component" value="Chromosome"/>
</dbReference>
<dbReference type="RefSeq" id="WP_103375157.1">
    <property type="nucleotide sequence ID" value="NZ_CP133983.1"/>
</dbReference>